<dbReference type="SUPFAM" id="SSF53383">
    <property type="entry name" value="PLP-dependent transferases"/>
    <property type="match status" value="1"/>
</dbReference>
<dbReference type="EMBL" id="SLZW01000002">
    <property type="protein sequence ID" value="TCS64100.1"/>
    <property type="molecule type" value="Genomic_DNA"/>
</dbReference>
<comment type="caution">
    <text evidence="10">The sequence shown here is derived from an EMBL/GenBank/DDBJ whole genome shotgun (WGS) entry which is preliminary data.</text>
</comment>
<dbReference type="RefSeq" id="WP_132938068.1">
    <property type="nucleotide sequence ID" value="NZ_CP119676.1"/>
</dbReference>
<dbReference type="PROSITE" id="PS00868">
    <property type="entry name" value="CYS_MET_METAB_PP"/>
    <property type="match status" value="1"/>
</dbReference>
<evidence type="ECO:0000256" key="2">
    <source>
        <dbReference type="ARBA" id="ARBA00009077"/>
    </source>
</evidence>
<gene>
    <name evidence="10" type="ORF">EDD55_102139</name>
</gene>
<accession>A0A4R3JH44</accession>
<dbReference type="GO" id="GO:0019450">
    <property type="term" value="P:L-cysteine catabolic process to pyruvate"/>
    <property type="evidence" value="ECO:0007669"/>
    <property type="project" value="TreeGrafter"/>
</dbReference>
<evidence type="ECO:0000256" key="7">
    <source>
        <dbReference type="ARBA" id="ARBA00047625"/>
    </source>
</evidence>
<evidence type="ECO:0000313" key="10">
    <source>
        <dbReference type="EMBL" id="TCS64100.1"/>
    </source>
</evidence>
<keyword evidence="3 8" id="KW-0663">Pyridoxal phosphate</keyword>
<dbReference type="InterPro" id="IPR006233">
    <property type="entry name" value="Cys_b_lyase_bac"/>
</dbReference>
<dbReference type="InterPro" id="IPR015421">
    <property type="entry name" value="PyrdxlP-dep_Trfase_major"/>
</dbReference>
<keyword evidence="4 10" id="KW-0456">Lyase</keyword>
<dbReference type="InterPro" id="IPR015424">
    <property type="entry name" value="PyrdxlP-dep_Trfase"/>
</dbReference>
<evidence type="ECO:0000256" key="6">
    <source>
        <dbReference type="ARBA" id="ARBA00047517"/>
    </source>
</evidence>
<dbReference type="Pfam" id="PF01053">
    <property type="entry name" value="Cys_Met_Meta_PP"/>
    <property type="match status" value="1"/>
</dbReference>
<comment type="catalytic activity">
    <reaction evidence="7">
        <text>an S-substituted L-cysteine + H2O = a thiol + pyruvate + NH4(+)</text>
        <dbReference type="Rhea" id="RHEA:18121"/>
        <dbReference type="ChEBI" id="CHEBI:15361"/>
        <dbReference type="ChEBI" id="CHEBI:15377"/>
        <dbReference type="ChEBI" id="CHEBI:28938"/>
        <dbReference type="ChEBI" id="CHEBI:29256"/>
        <dbReference type="ChEBI" id="CHEBI:58717"/>
        <dbReference type="EC" id="4.4.1.13"/>
    </reaction>
</comment>
<dbReference type="GO" id="GO:0030170">
    <property type="term" value="F:pyridoxal phosphate binding"/>
    <property type="evidence" value="ECO:0007669"/>
    <property type="project" value="InterPro"/>
</dbReference>
<protein>
    <submittedName>
        <fullName evidence="10">Cystathionine beta-lyase</fullName>
    </submittedName>
</protein>
<dbReference type="Proteomes" id="UP000295304">
    <property type="component" value="Unassembled WGS sequence"/>
</dbReference>
<comment type="cofactor">
    <cofactor evidence="1 9">
        <name>pyridoxal 5'-phosphate</name>
        <dbReference type="ChEBI" id="CHEBI:597326"/>
    </cofactor>
</comment>
<organism evidence="10 11">
    <name type="scientific">Varunaivibrio sulfuroxidans</name>
    <dbReference type="NCBI Taxonomy" id="1773489"/>
    <lineage>
        <taxon>Bacteria</taxon>
        <taxon>Pseudomonadati</taxon>
        <taxon>Pseudomonadota</taxon>
        <taxon>Alphaproteobacteria</taxon>
        <taxon>Rhodospirillales</taxon>
        <taxon>Magnetovibrionaceae</taxon>
        <taxon>Varunaivibrio</taxon>
    </lineage>
</organism>
<dbReference type="OrthoDB" id="9790858at2"/>
<dbReference type="InterPro" id="IPR015422">
    <property type="entry name" value="PyrdxlP-dep_Trfase_small"/>
</dbReference>
<name>A0A4R3JH44_9PROT</name>
<dbReference type="PIRSF" id="PIRSF001434">
    <property type="entry name" value="CGS"/>
    <property type="match status" value="1"/>
</dbReference>
<comment type="pathway">
    <text evidence="5">Amino-acid biosynthesis; L-methionine biosynthesis via de novo pathway; L-homocysteine from L-cystathionine: step 1/1.</text>
</comment>
<dbReference type="GO" id="GO:0047804">
    <property type="term" value="F:cysteine-S-conjugate beta-lyase activity"/>
    <property type="evidence" value="ECO:0007669"/>
    <property type="project" value="UniProtKB-EC"/>
</dbReference>
<evidence type="ECO:0000256" key="1">
    <source>
        <dbReference type="ARBA" id="ARBA00001933"/>
    </source>
</evidence>
<reference evidence="10 11" key="1">
    <citation type="submission" date="2019-03" db="EMBL/GenBank/DDBJ databases">
        <title>Genomic Encyclopedia of Type Strains, Phase IV (KMG-IV): sequencing the most valuable type-strain genomes for metagenomic binning, comparative biology and taxonomic classification.</title>
        <authorList>
            <person name="Goeker M."/>
        </authorList>
    </citation>
    <scope>NUCLEOTIDE SEQUENCE [LARGE SCALE GENOMIC DNA]</scope>
    <source>
        <strain evidence="10 11">DSM 101688</strain>
    </source>
</reference>
<proteinExistence type="inferred from homology"/>
<dbReference type="Gene3D" id="3.90.1150.10">
    <property type="entry name" value="Aspartate Aminotransferase, domain 1"/>
    <property type="match status" value="1"/>
</dbReference>
<comment type="catalytic activity">
    <reaction evidence="6">
        <text>L,L-cystathionine + H2O = L-homocysteine + pyruvate + NH4(+)</text>
        <dbReference type="Rhea" id="RHEA:13965"/>
        <dbReference type="ChEBI" id="CHEBI:15361"/>
        <dbReference type="ChEBI" id="CHEBI:15377"/>
        <dbReference type="ChEBI" id="CHEBI:28938"/>
        <dbReference type="ChEBI" id="CHEBI:58161"/>
        <dbReference type="ChEBI" id="CHEBI:58199"/>
    </reaction>
</comment>
<dbReference type="PANTHER" id="PTHR43500:SF1">
    <property type="entry name" value="CYSTATHIONINE BETA-LYASE-RELATED"/>
    <property type="match status" value="1"/>
</dbReference>
<comment type="similarity">
    <text evidence="2 9">Belongs to the trans-sulfuration enzymes family.</text>
</comment>
<dbReference type="AlphaFoldDB" id="A0A4R3JH44"/>
<evidence type="ECO:0000256" key="5">
    <source>
        <dbReference type="ARBA" id="ARBA00046315"/>
    </source>
</evidence>
<evidence type="ECO:0000256" key="4">
    <source>
        <dbReference type="ARBA" id="ARBA00023239"/>
    </source>
</evidence>
<keyword evidence="11" id="KW-1185">Reference proteome</keyword>
<dbReference type="Gene3D" id="3.40.640.10">
    <property type="entry name" value="Type I PLP-dependent aspartate aminotransferase-like (Major domain)"/>
    <property type="match status" value="1"/>
</dbReference>
<evidence type="ECO:0000313" key="11">
    <source>
        <dbReference type="Proteomes" id="UP000295304"/>
    </source>
</evidence>
<dbReference type="GO" id="GO:0019346">
    <property type="term" value="P:transsulfuration"/>
    <property type="evidence" value="ECO:0007669"/>
    <property type="project" value="InterPro"/>
</dbReference>
<dbReference type="InterPro" id="IPR000277">
    <property type="entry name" value="Cys/Met-Metab_PyrdxlP-dep_enz"/>
</dbReference>
<dbReference type="NCBIfam" id="TIGR01324">
    <property type="entry name" value="cysta_beta_ly_B"/>
    <property type="match status" value="1"/>
</dbReference>
<dbReference type="PANTHER" id="PTHR43500">
    <property type="entry name" value="CYSTATHIONINE BETA-LYASE-RELATED"/>
    <property type="match status" value="1"/>
</dbReference>
<sequence>MKKDTLLATTARRPGTNFGIVNPPVYHASTVVFPTLKALHDAGQTPFEGVYYGRYGTPTTFAFEEAVATLEGGEKCIALPSGMAAIACAIMAHVQSGDHILMTDNAYYPTIKLCQGLLKGFGVETTYYDPMIGAGIAELMRPNTKIVFTEAPGSITFEVQDVPAIAEAAHRGGALVVMDNTWSAGYFFAPFEHGVDLSIQAATKYIGGHSDAMLGTITMAEKHYEHMRRTAAGLGYCAAPDDCYLGLRGVRSLAARLARHQDGALRIAKWLSTRPEVEAVLHPAFPSCPGHDTWKRDFTGASGLFGVQLKDYPINAIAAMTDGMEHFAMGYSWGGFESLIVPSAPAPMRTAYRWPWPGQALRLHIGLEDPDDLITDLERGFARLNAAL</sequence>
<evidence type="ECO:0000256" key="3">
    <source>
        <dbReference type="ARBA" id="ARBA00022898"/>
    </source>
</evidence>
<evidence type="ECO:0000256" key="8">
    <source>
        <dbReference type="PIRSR" id="PIRSR001434-2"/>
    </source>
</evidence>
<dbReference type="InterPro" id="IPR054542">
    <property type="entry name" value="Cys_met_metab_PP"/>
</dbReference>
<evidence type="ECO:0000256" key="9">
    <source>
        <dbReference type="RuleBase" id="RU362118"/>
    </source>
</evidence>
<dbReference type="FunFam" id="3.40.640.10:FF:000046">
    <property type="entry name" value="Cystathionine gamma-lyase"/>
    <property type="match status" value="1"/>
</dbReference>
<feature type="modified residue" description="N6-(pyridoxal phosphate)lysine" evidence="8">
    <location>
        <position position="204"/>
    </location>
</feature>